<feature type="transmembrane region" description="Helical" evidence="8">
    <location>
        <begin position="68"/>
        <end position="88"/>
    </location>
</feature>
<feature type="transmembrane region" description="Helical" evidence="8">
    <location>
        <begin position="203"/>
        <end position="225"/>
    </location>
</feature>
<protein>
    <submittedName>
        <fullName evidence="10">Iron ABC transporter permease</fullName>
    </submittedName>
</protein>
<evidence type="ECO:0000256" key="4">
    <source>
        <dbReference type="ARBA" id="ARBA00022475"/>
    </source>
</evidence>
<evidence type="ECO:0000256" key="6">
    <source>
        <dbReference type="ARBA" id="ARBA00022989"/>
    </source>
</evidence>
<feature type="transmembrane region" description="Helical" evidence="8">
    <location>
        <begin position="156"/>
        <end position="176"/>
    </location>
</feature>
<evidence type="ECO:0000313" key="11">
    <source>
        <dbReference type="Proteomes" id="UP001493487"/>
    </source>
</evidence>
<dbReference type="CDD" id="cd06550">
    <property type="entry name" value="TM_ABC_iron-siderophores_like"/>
    <property type="match status" value="1"/>
</dbReference>
<keyword evidence="11" id="KW-1185">Reference proteome</keyword>
<keyword evidence="7 8" id="KW-0472">Membrane</keyword>
<reference evidence="10 11" key="1">
    <citation type="journal article" date="2023" name="Genome Announc.">
        <title>Pan-Genome Analyses of the Genus Cohnella and Proposal of the Novel Species Cohnella silvisoli sp. nov., Isolated from Forest Soil.</title>
        <authorList>
            <person name="Wang C."/>
            <person name="Mao L."/>
            <person name="Bao G."/>
            <person name="Zhu H."/>
        </authorList>
    </citation>
    <scope>NUCLEOTIDE SEQUENCE [LARGE SCALE GENOMIC DNA]</scope>
    <source>
        <strain evidence="10 11">NL03-T5-1</strain>
    </source>
</reference>
<proteinExistence type="inferred from homology"/>
<dbReference type="PANTHER" id="PTHR30472">
    <property type="entry name" value="FERRIC ENTEROBACTIN TRANSPORT SYSTEM PERMEASE PROTEIN"/>
    <property type="match status" value="1"/>
</dbReference>
<name>A0ABV1KYL1_9BACL</name>
<sequence length="341" mass="36112">MNAPYTNRKDPRSKTRYALLALFAVLLLLSILYGLMVGAVSIPAKEVWTSLINDTDSEFRQIVWNLRLPRVLTGLLVGICLAVSGAFLQGVFRNPLADPGIIGVSSGAGLAAVSVMILFPEQMSLVPLAAFLGALAAAAIIYALAWNKGAPAGRMILAGVAVNSLLGAGMTTVILLNSEKVQAVLPWLAGSLNGKSWPHFETILPYACIGMVLSVFLVKHANVLILGDEVAKLLGNRVERSRMLVILMSTFMAGIAISVSGLIGFVGLVVPHIVRMIAGNDYKFFLPLSALGGGALVVAADTSARAWFDPIEFPVGVLLALLGAPFFLYLLRGGLKGWKTS</sequence>
<dbReference type="PROSITE" id="PS50850">
    <property type="entry name" value="MFS"/>
    <property type="match status" value="1"/>
</dbReference>
<dbReference type="EMBL" id="JASKHM010000014">
    <property type="protein sequence ID" value="MEQ4485136.1"/>
    <property type="molecule type" value="Genomic_DNA"/>
</dbReference>
<evidence type="ECO:0000313" key="10">
    <source>
        <dbReference type="EMBL" id="MEQ4485136.1"/>
    </source>
</evidence>
<dbReference type="InterPro" id="IPR020846">
    <property type="entry name" value="MFS_dom"/>
</dbReference>
<accession>A0ABV1KYL1</accession>
<feature type="transmembrane region" description="Helical" evidence="8">
    <location>
        <begin position="100"/>
        <end position="119"/>
    </location>
</feature>
<comment type="subcellular location">
    <subcellularLocation>
        <location evidence="1">Cell membrane</location>
        <topology evidence="1">Multi-pass membrane protein</topology>
    </subcellularLocation>
</comment>
<comment type="caution">
    <text evidence="10">The sequence shown here is derived from an EMBL/GenBank/DDBJ whole genome shotgun (WGS) entry which is preliminary data.</text>
</comment>
<evidence type="ECO:0000256" key="7">
    <source>
        <dbReference type="ARBA" id="ARBA00023136"/>
    </source>
</evidence>
<comment type="similarity">
    <text evidence="2">Belongs to the binding-protein-dependent transport system permease family. FecCD subfamily.</text>
</comment>
<evidence type="ECO:0000256" key="1">
    <source>
        <dbReference type="ARBA" id="ARBA00004651"/>
    </source>
</evidence>
<gene>
    <name evidence="10" type="ORF">QJS35_22360</name>
</gene>
<evidence type="ECO:0000256" key="3">
    <source>
        <dbReference type="ARBA" id="ARBA00022448"/>
    </source>
</evidence>
<keyword evidence="6 8" id="KW-1133">Transmembrane helix</keyword>
<dbReference type="Proteomes" id="UP001493487">
    <property type="component" value="Unassembled WGS sequence"/>
</dbReference>
<keyword evidence="4" id="KW-1003">Cell membrane</keyword>
<dbReference type="InterPro" id="IPR000522">
    <property type="entry name" value="ABC_transptr_permease_BtuC"/>
</dbReference>
<dbReference type="SUPFAM" id="SSF81345">
    <property type="entry name" value="ABC transporter involved in vitamin B12 uptake, BtuC"/>
    <property type="match status" value="1"/>
</dbReference>
<dbReference type="InterPro" id="IPR037294">
    <property type="entry name" value="ABC_BtuC-like"/>
</dbReference>
<feature type="domain" description="Major facilitator superfamily (MFS) profile" evidence="9">
    <location>
        <begin position="156"/>
        <end position="341"/>
    </location>
</feature>
<evidence type="ECO:0000256" key="5">
    <source>
        <dbReference type="ARBA" id="ARBA00022692"/>
    </source>
</evidence>
<dbReference type="PANTHER" id="PTHR30472:SF68">
    <property type="entry name" value="FERRICHROME TRANSPORT SYSTEM PERMEASE PROTEIN FHUB"/>
    <property type="match status" value="1"/>
</dbReference>
<keyword evidence="3" id="KW-0813">Transport</keyword>
<organism evidence="10 11">
    <name type="scientific">Cohnella silvisoli</name>
    <dbReference type="NCBI Taxonomy" id="2873699"/>
    <lineage>
        <taxon>Bacteria</taxon>
        <taxon>Bacillati</taxon>
        <taxon>Bacillota</taxon>
        <taxon>Bacilli</taxon>
        <taxon>Bacillales</taxon>
        <taxon>Paenibacillaceae</taxon>
        <taxon>Cohnella</taxon>
    </lineage>
</organism>
<evidence type="ECO:0000256" key="2">
    <source>
        <dbReference type="ARBA" id="ARBA00007935"/>
    </source>
</evidence>
<keyword evidence="5 8" id="KW-0812">Transmembrane</keyword>
<evidence type="ECO:0000256" key="8">
    <source>
        <dbReference type="SAM" id="Phobius"/>
    </source>
</evidence>
<feature type="transmembrane region" description="Helical" evidence="8">
    <location>
        <begin position="125"/>
        <end position="144"/>
    </location>
</feature>
<evidence type="ECO:0000259" key="9">
    <source>
        <dbReference type="PROSITE" id="PS50850"/>
    </source>
</evidence>
<feature type="transmembrane region" description="Helical" evidence="8">
    <location>
        <begin position="245"/>
        <end position="270"/>
    </location>
</feature>
<dbReference type="Gene3D" id="1.10.3470.10">
    <property type="entry name" value="ABC transporter involved in vitamin B12 uptake, BtuC"/>
    <property type="match status" value="1"/>
</dbReference>
<feature type="transmembrane region" description="Helical" evidence="8">
    <location>
        <begin position="311"/>
        <end position="331"/>
    </location>
</feature>
<dbReference type="Pfam" id="PF01032">
    <property type="entry name" value="FecCD"/>
    <property type="match status" value="1"/>
</dbReference>
<dbReference type="RefSeq" id="WP_232187428.1">
    <property type="nucleotide sequence ID" value="NZ_JAIOAP010000012.1"/>
</dbReference>